<feature type="active site" evidence="1">
    <location>
        <position position="188"/>
    </location>
</feature>
<evidence type="ECO:0008006" key="4">
    <source>
        <dbReference type="Google" id="ProtNLM"/>
    </source>
</evidence>
<feature type="active site" evidence="1">
    <location>
        <position position="171"/>
    </location>
</feature>
<keyword evidence="3" id="KW-1185">Reference proteome</keyword>
<dbReference type="Pfam" id="PF14822">
    <property type="entry name" value="Vasohibin"/>
    <property type="match status" value="1"/>
</dbReference>
<proteinExistence type="predicted"/>
<accession>A0AAV2HS61</accession>
<dbReference type="GO" id="GO:0005737">
    <property type="term" value="C:cytoplasm"/>
    <property type="evidence" value="ECO:0007669"/>
    <property type="project" value="InterPro"/>
</dbReference>
<feature type="active site" evidence="1">
    <location>
        <position position="136"/>
    </location>
</feature>
<dbReference type="EMBL" id="CAXITT010000208">
    <property type="protein sequence ID" value="CAL1535694.1"/>
    <property type="molecule type" value="Genomic_DNA"/>
</dbReference>
<gene>
    <name evidence="2" type="ORF">GSLYS_00009654001</name>
</gene>
<name>A0AAV2HS61_LYMST</name>
<dbReference type="Proteomes" id="UP001497497">
    <property type="component" value="Unassembled WGS sequence"/>
</dbReference>
<evidence type="ECO:0000313" key="2">
    <source>
        <dbReference type="EMBL" id="CAL1535694.1"/>
    </source>
</evidence>
<dbReference type="PANTHER" id="PTHR15750">
    <property type="entry name" value="VASOHIBIN-1-LIKE ISOFORM X2"/>
    <property type="match status" value="1"/>
</dbReference>
<dbReference type="AlphaFoldDB" id="A0AAV2HS61"/>
<sequence length="339" mass="39272">MSKMIRSKSLSRREKNDVEEENGVLFWVNKSGFPIDAPTWERMWDHVTKVHPDGYNMVKKIQNKQDLPQIPVPQPPLSFNPAMSIQERLKKIQDYMNELQYNHTGTQFFEIRKNRPITGLMETAKEMIREALPIKCLEAVVMGIFLTNGMVGVERFTISFKTLFKDHLHRHIVLGVSHGGFYGAIGMSRRDDLMYKPLEFKSLADLVLDFAKCYRKYYHSVKKVKVGLPIIHDPHSYEVINWKALMVSLNRNNEKECIHELDNHARKMKTLSKSWTASPYCTLKTVSTAEALRVLPIDSFSHTMTRRSNSVVTQSLLNSRRKSRSTLALLADTEYQIRI</sequence>
<dbReference type="InterPro" id="IPR028131">
    <property type="entry name" value="VASH1"/>
</dbReference>
<evidence type="ECO:0000256" key="1">
    <source>
        <dbReference type="PIRSR" id="PIRSR628131-1"/>
    </source>
</evidence>
<dbReference type="PANTHER" id="PTHR15750:SF2">
    <property type="entry name" value="VASOHIBIN"/>
    <property type="match status" value="1"/>
</dbReference>
<evidence type="ECO:0000313" key="3">
    <source>
        <dbReference type="Proteomes" id="UP001497497"/>
    </source>
</evidence>
<reference evidence="2 3" key="1">
    <citation type="submission" date="2024-04" db="EMBL/GenBank/DDBJ databases">
        <authorList>
            <consortium name="Genoscope - CEA"/>
            <person name="William W."/>
        </authorList>
    </citation>
    <scope>NUCLEOTIDE SEQUENCE [LARGE SCALE GENOMIC DNA]</scope>
</reference>
<protein>
    <recommendedName>
        <fullName evidence="4">Vasohibin-like protein</fullName>
    </recommendedName>
</protein>
<comment type="caution">
    <text evidence="2">The sequence shown here is derived from an EMBL/GenBank/DDBJ whole genome shotgun (WGS) entry which is preliminary data.</text>
</comment>
<organism evidence="2 3">
    <name type="scientific">Lymnaea stagnalis</name>
    <name type="common">Great pond snail</name>
    <name type="synonym">Helix stagnalis</name>
    <dbReference type="NCBI Taxonomy" id="6523"/>
    <lineage>
        <taxon>Eukaryota</taxon>
        <taxon>Metazoa</taxon>
        <taxon>Spiralia</taxon>
        <taxon>Lophotrochozoa</taxon>
        <taxon>Mollusca</taxon>
        <taxon>Gastropoda</taxon>
        <taxon>Heterobranchia</taxon>
        <taxon>Euthyneura</taxon>
        <taxon>Panpulmonata</taxon>
        <taxon>Hygrophila</taxon>
        <taxon>Lymnaeoidea</taxon>
        <taxon>Lymnaeidae</taxon>
        <taxon>Lymnaea</taxon>
    </lineage>
</organism>